<dbReference type="Gene3D" id="3.40.1260.10">
    <property type="entry name" value="DsrEFH-like"/>
    <property type="match status" value="1"/>
</dbReference>
<evidence type="ECO:0000313" key="2">
    <source>
        <dbReference type="Proteomes" id="UP000008514"/>
    </source>
</evidence>
<dbReference type="Pfam" id="PF02635">
    <property type="entry name" value="DsrE"/>
    <property type="match status" value="1"/>
</dbReference>
<keyword evidence="2" id="KW-1185">Reference proteome</keyword>
<name>K4IWY9_PSYTT</name>
<dbReference type="InterPro" id="IPR027396">
    <property type="entry name" value="DsrEFH-like"/>
</dbReference>
<dbReference type="SUPFAM" id="SSF75169">
    <property type="entry name" value="DsrEFH-like"/>
    <property type="match status" value="1"/>
</dbReference>
<dbReference type="HOGENOM" id="CLU_114489_0_0_10"/>
<dbReference type="eggNOG" id="COG1416">
    <property type="taxonomic scope" value="Bacteria"/>
</dbReference>
<dbReference type="KEGG" id="ptq:P700755_003324"/>
<dbReference type="PANTHER" id="PTHR37691">
    <property type="entry name" value="BLR3518 PROTEIN"/>
    <property type="match status" value="1"/>
</dbReference>
<protein>
    <submittedName>
        <fullName evidence="1">Intracellular sulfur reduction protein DsrE-like protein</fullName>
    </submittedName>
</protein>
<organism evidence="1 2">
    <name type="scientific">Psychroflexus torquis (strain ATCC 700755 / CIP 106069 / ACAM 623)</name>
    <dbReference type="NCBI Taxonomy" id="313595"/>
    <lineage>
        <taxon>Bacteria</taxon>
        <taxon>Pseudomonadati</taxon>
        <taxon>Bacteroidota</taxon>
        <taxon>Flavobacteriia</taxon>
        <taxon>Flavobacteriales</taxon>
        <taxon>Flavobacteriaceae</taxon>
        <taxon>Psychroflexus</taxon>
    </lineage>
</organism>
<reference evidence="1" key="2">
    <citation type="submission" date="2012-09" db="EMBL/GenBank/DDBJ databases">
        <title>The complete sequence of Psychroflexus torquis an extreme psychrophile from sea-ice that is stimulated by light.</title>
        <authorList>
            <person name="Feng S."/>
            <person name="Powell S.M."/>
            <person name="Bowman J.P."/>
        </authorList>
    </citation>
    <scope>NUCLEOTIDE SEQUENCE [LARGE SCALE GENOMIC DNA]</scope>
    <source>
        <strain evidence="1">ATCC 700755</strain>
    </source>
</reference>
<dbReference type="InterPro" id="IPR003787">
    <property type="entry name" value="Sulphur_relay_DsrE/F-like"/>
</dbReference>
<dbReference type="AlphaFoldDB" id="K4IWY9"/>
<evidence type="ECO:0000313" key="1">
    <source>
        <dbReference type="EMBL" id="AFU69965.1"/>
    </source>
</evidence>
<gene>
    <name evidence="1" type="ordered locus">P700755_003324</name>
</gene>
<dbReference type="EMBL" id="CP003879">
    <property type="protein sequence ID" value="AFU69965.1"/>
    <property type="molecule type" value="Genomic_DNA"/>
</dbReference>
<dbReference type="OrthoDB" id="7206705at2"/>
<dbReference type="STRING" id="313595.P700755_003324"/>
<accession>K4IWY9</accession>
<proteinExistence type="predicted"/>
<reference evidence="1" key="1">
    <citation type="submission" date="2006-03" db="EMBL/GenBank/DDBJ databases">
        <authorList>
            <person name="Bowman J."/>
            <person name="Ferriera S."/>
            <person name="Johnson J."/>
            <person name="Kravitz S."/>
            <person name="Halpern A."/>
            <person name="Remington K."/>
            <person name="Beeson K."/>
            <person name="Tran B."/>
            <person name="Rogers Y.-H."/>
            <person name="Friedman R."/>
            <person name="Venter J.C."/>
        </authorList>
    </citation>
    <scope>NUCLEOTIDE SEQUENCE [LARGE SCALE GENOMIC DNA]</scope>
    <source>
        <strain evidence="1">ATCC 700755</strain>
    </source>
</reference>
<dbReference type="RefSeq" id="WP_015025512.1">
    <property type="nucleotide sequence ID" value="NC_018721.1"/>
</dbReference>
<dbReference type="PANTHER" id="PTHR37691:SF1">
    <property type="entry name" value="BLR3518 PROTEIN"/>
    <property type="match status" value="1"/>
</dbReference>
<dbReference type="Proteomes" id="UP000008514">
    <property type="component" value="Chromosome"/>
</dbReference>
<sequence length="177" mass="20098">MKLILLTCTLLISVLGISQTHLSLESYGPVYDIENPDFKVDLNQEFKAVFDVASISDSKENRNRKFETVARYLRLHQVKELENNSVKAALVIHGSAIFDLLTHEEYSKYHKQENLQNPNYDLLSTLTEHNIEIILCGQTSKHRSISKKGLHPDVKIALSAMSALIQLQNEGYALINF</sequence>